<evidence type="ECO:0000256" key="4">
    <source>
        <dbReference type="ARBA" id="ARBA00022679"/>
    </source>
</evidence>
<dbReference type="OrthoDB" id="9774591at2"/>
<evidence type="ECO:0000313" key="11">
    <source>
        <dbReference type="EMBL" id="ALB23537.1"/>
    </source>
</evidence>
<dbReference type="InterPro" id="IPR006223">
    <property type="entry name" value="GcvT"/>
</dbReference>
<keyword evidence="3 7" id="KW-0032">Aminotransferase</keyword>
<dbReference type="GO" id="GO:0008483">
    <property type="term" value="F:transaminase activity"/>
    <property type="evidence" value="ECO:0007669"/>
    <property type="project" value="UniProtKB-KW"/>
</dbReference>
<gene>
    <name evidence="7" type="primary">gcvT</name>
    <name evidence="11" type="ORF">KU39_2359</name>
</gene>
<dbReference type="Gene3D" id="4.10.1250.10">
    <property type="entry name" value="Aminomethyltransferase fragment"/>
    <property type="match status" value="1"/>
</dbReference>
<comment type="catalytic activity">
    <reaction evidence="6 7">
        <text>N(6)-[(R)-S(8)-aminomethyldihydrolipoyl]-L-lysyl-[protein] + (6S)-5,6,7,8-tetrahydrofolate = N(6)-[(R)-dihydrolipoyl]-L-lysyl-[protein] + (6R)-5,10-methylene-5,6,7,8-tetrahydrofolate + NH4(+)</text>
        <dbReference type="Rhea" id="RHEA:16945"/>
        <dbReference type="Rhea" id="RHEA-COMP:10475"/>
        <dbReference type="Rhea" id="RHEA-COMP:10492"/>
        <dbReference type="ChEBI" id="CHEBI:15636"/>
        <dbReference type="ChEBI" id="CHEBI:28938"/>
        <dbReference type="ChEBI" id="CHEBI:57453"/>
        <dbReference type="ChEBI" id="CHEBI:83100"/>
        <dbReference type="ChEBI" id="CHEBI:83143"/>
        <dbReference type="EC" id="2.1.2.10"/>
    </reaction>
</comment>
<feature type="domain" description="GCVT N-terminal" evidence="9">
    <location>
        <begin position="6"/>
        <end position="256"/>
    </location>
</feature>
<evidence type="ECO:0000259" key="9">
    <source>
        <dbReference type="Pfam" id="PF01571"/>
    </source>
</evidence>
<dbReference type="NCBIfam" id="TIGR00528">
    <property type="entry name" value="gcvT"/>
    <property type="match status" value="1"/>
</dbReference>
<keyword evidence="4 7" id="KW-0808">Transferase</keyword>
<evidence type="ECO:0000256" key="6">
    <source>
        <dbReference type="ARBA" id="ARBA00047665"/>
    </source>
</evidence>
<dbReference type="InterPro" id="IPR028896">
    <property type="entry name" value="GcvT/YgfZ/DmdA"/>
</dbReference>
<dbReference type="Proteomes" id="UP000029558">
    <property type="component" value="Chromosome"/>
</dbReference>
<feature type="domain" description="Aminomethyltransferase C-terminal" evidence="10">
    <location>
        <begin position="280"/>
        <end position="353"/>
    </location>
</feature>
<dbReference type="GO" id="GO:0005960">
    <property type="term" value="C:glycine cleavage complex"/>
    <property type="evidence" value="ECO:0007669"/>
    <property type="project" value="InterPro"/>
</dbReference>
<proteinExistence type="inferred from homology"/>
<dbReference type="Pfam" id="PF08669">
    <property type="entry name" value="GCV_T_C"/>
    <property type="match status" value="1"/>
</dbReference>
<dbReference type="FunFam" id="3.30.70.1400:FF:000001">
    <property type="entry name" value="Aminomethyltransferase"/>
    <property type="match status" value="1"/>
</dbReference>
<dbReference type="InterPro" id="IPR006222">
    <property type="entry name" value="GCVT_N"/>
</dbReference>
<evidence type="ECO:0000256" key="7">
    <source>
        <dbReference type="HAMAP-Rule" id="MF_00259"/>
    </source>
</evidence>
<dbReference type="InterPro" id="IPR029043">
    <property type="entry name" value="GcvT/YgfZ_C"/>
</dbReference>
<dbReference type="PANTHER" id="PTHR43757">
    <property type="entry name" value="AMINOMETHYLTRANSFERASE"/>
    <property type="match status" value="1"/>
</dbReference>
<dbReference type="RefSeq" id="WP_017377931.1">
    <property type="nucleotide sequence ID" value="NZ_CP012508.1"/>
</dbReference>
<dbReference type="InterPro" id="IPR027266">
    <property type="entry name" value="TrmE/GcvT-like"/>
</dbReference>
<dbReference type="PANTHER" id="PTHR43757:SF2">
    <property type="entry name" value="AMINOMETHYLTRANSFERASE, MITOCHONDRIAL"/>
    <property type="match status" value="1"/>
</dbReference>
<dbReference type="SUPFAM" id="SSF101790">
    <property type="entry name" value="Aminomethyltransferase beta-barrel domain"/>
    <property type="match status" value="1"/>
</dbReference>
<dbReference type="PIRSF" id="PIRSF006487">
    <property type="entry name" value="GcvT"/>
    <property type="match status" value="1"/>
</dbReference>
<evidence type="ECO:0000256" key="3">
    <source>
        <dbReference type="ARBA" id="ARBA00022576"/>
    </source>
</evidence>
<dbReference type="NCBIfam" id="NF001567">
    <property type="entry name" value="PRK00389.1"/>
    <property type="match status" value="1"/>
</dbReference>
<evidence type="ECO:0000256" key="5">
    <source>
        <dbReference type="ARBA" id="ARBA00031395"/>
    </source>
</evidence>
<comment type="similarity">
    <text evidence="1 7">Belongs to the GcvT family.</text>
</comment>
<evidence type="ECO:0000256" key="1">
    <source>
        <dbReference type="ARBA" id="ARBA00008609"/>
    </source>
</evidence>
<dbReference type="GO" id="GO:0004047">
    <property type="term" value="F:aminomethyltransferase activity"/>
    <property type="evidence" value="ECO:0007669"/>
    <property type="project" value="UniProtKB-UniRule"/>
</dbReference>
<evidence type="ECO:0000256" key="2">
    <source>
        <dbReference type="ARBA" id="ARBA00012616"/>
    </source>
</evidence>
<dbReference type="HAMAP" id="MF_00259">
    <property type="entry name" value="GcvT"/>
    <property type="match status" value="1"/>
</dbReference>
<feature type="binding site" evidence="8">
    <location>
        <position position="195"/>
    </location>
    <ligand>
        <name>substrate</name>
    </ligand>
</feature>
<reference evidence="11 12" key="1">
    <citation type="journal article" date="2014" name="Genome Announc.">
        <title>Comparative Genome Analysis of Two Isolates of the Fish Pathogen Piscirickettsia salmonis from Different Hosts Reveals Major Differences in Virulence-Associated Secretion Systems.</title>
        <authorList>
            <person name="Bohle H."/>
            <person name="Henriquez P."/>
            <person name="Grothusen H."/>
            <person name="Navas E."/>
            <person name="Sandoval A."/>
            <person name="Bustamante F."/>
            <person name="Bustos P."/>
            <person name="Mancilla M."/>
        </authorList>
    </citation>
    <scope>NUCLEOTIDE SEQUENCE [LARGE SCALE GENOMIC DNA]</scope>
    <source>
        <strain evidence="12">B1-32597</strain>
    </source>
</reference>
<dbReference type="GO" id="GO:0005829">
    <property type="term" value="C:cytosol"/>
    <property type="evidence" value="ECO:0007669"/>
    <property type="project" value="TreeGrafter"/>
</dbReference>
<sequence length="367" mass="40030">MRKTALYDLQDQLSPRWVDFAGWQMPIYYGSQLEEHLAVRNDAGMFDVSHMQVVDVKGADAKAFFSYLLANDINKLKAPGKALYSCMLNHEGGVIDDLIVYYLGEEYYRIVVNAGCADKDIAWIKEIASQFAVTVSTPEDVAIIAVQGPQALARVISVLSAPKVELISQLQPFAVGSIEGWTIARTGYSGEDGLELILPTDQVTQAWQDLITAGITPCGLGARDTLRLEAGLNLFGQDMNELTHPYESNLGWTVALEPSERNFIGRKALESIKTQGVTHRLVSLVMTEKGVLRHGQKVIVEGVGEGVITSGTFSPSLGVAIAFARIPVSDAASVEVEIRNKRFPAHIVRGPFVRMGKPSKAVEEILA</sequence>
<evidence type="ECO:0000313" key="12">
    <source>
        <dbReference type="Proteomes" id="UP000029558"/>
    </source>
</evidence>
<comment type="function">
    <text evidence="7">The glycine cleavage system catalyzes the degradation of glycine.</text>
</comment>
<evidence type="ECO:0000259" key="10">
    <source>
        <dbReference type="Pfam" id="PF08669"/>
    </source>
</evidence>
<comment type="subunit">
    <text evidence="7">The glycine cleavage system is composed of four proteins: P, T, L and H.</text>
</comment>
<dbReference type="Gene3D" id="3.30.1360.120">
    <property type="entry name" value="Probable tRNA modification gtpase trme, domain 1"/>
    <property type="match status" value="1"/>
</dbReference>
<organism evidence="11 12">
    <name type="scientific">Piscirickettsia salmonis</name>
    <dbReference type="NCBI Taxonomy" id="1238"/>
    <lineage>
        <taxon>Bacteria</taxon>
        <taxon>Pseudomonadati</taxon>
        <taxon>Pseudomonadota</taxon>
        <taxon>Gammaproteobacteria</taxon>
        <taxon>Thiotrichales</taxon>
        <taxon>Piscirickettsiaceae</taxon>
        <taxon>Piscirickettsia</taxon>
    </lineage>
</organism>
<dbReference type="GO" id="GO:0019464">
    <property type="term" value="P:glycine decarboxylation via glycine cleavage system"/>
    <property type="evidence" value="ECO:0007669"/>
    <property type="project" value="UniProtKB-UniRule"/>
</dbReference>
<protein>
    <recommendedName>
        <fullName evidence="2 7">Aminomethyltransferase</fullName>
        <ecNumber evidence="2 7">2.1.2.10</ecNumber>
    </recommendedName>
    <alternativeName>
        <fullName evidence="5 7">Glycine cleavage system T protein</fullName>
    </alternativeName>
</protein>
<dbReference type="SUPFAM" id="SSF103025">
    <property type="entry name" value="Folate-binding domain"/>
    <property type="match status" value="1"/>
</dbReference>
<dbReference type="Gene3D" id="2.40.30.110">
    <property type="entry name" value="Aminomethyltransferase beta-barrel domains"/>
    <property type="match status" value="1"/>
</dbReference>
<dbReference type="EMBL" id="CP012508">
    <property type="protein sequence ID" value="ALB23537.1"/>
    <property type="molecule type" value="Genomic_DNA"/>
</dbReference>
<dbReference type="Gene3D" id="3.30.70.1400">
    <property type="entry name" value="Aminomethyltransferase beta-barrel domains"/>
    <property type="match status" value="1"/>
</dbReference>
<dbReference type="InterPro" id="IPR022903">
    <property type="entry name" value="GcvT_bac"/>
</dbReference>
<dbReference type="EC" id="2.1.2.10" evidence="2 7"/>
<name>A0A1L6TDL9_PISSA</name>
<evidence type="ECO:0000256" key="8">
    <source>
        <dbReference type="PIRSR" id="PIRSR006487-1"/>
    </source>
</evidence>
<accession>A0A1L6TDL9</accession>
<dbReference type="AlphaFoldDB" id="A0A1L6TDL9"/>
<dbReference type="InterPro" id="IPR013977">
    <property type="entry name" value="GcvT_C"/>
</dbReference>
<dbReference type="Pfam" id="PF01571">
    <property type="entry name" value="GCV_T"/>
    <property type="match status" value="1"/>
</dbReference>